<comment type="function">
    <text evidence="9">Putative phospholipase.</text>
</comment>
<evidence type="ECO:0000256" key="8">
    <source>
        <dbReference type="ARBA" id="ARBA00023180"/>
    </source>
</evidence>
<evidence type="ECO:0000256" key="4">
    <source>
        <dbReference type="ARBA" id="ARBA00022729"/>
    </source>
</evidence>
<comment type="similarity">
    <text evidence="2 9">Belongs to the phospholipase B-like family.</text>
</comment>
<dbReference type="Proteomes" id="UP000695562">
    <property type="component" value="Unassembled WGS sequence"/>
</dbReference>
<evidence type="ECO:0000256" key="6">
    <source>
        <dbReference type="ARBA" id="ARBA00022963"/>
    </source>
</evidence>
<dbReference type="EMBL" id="AJWJ01000524">
    <property type="protein sequence ID" value="KAF2070219.1"/>
    <property type="molecule type" value="Genomic_DNA"/>
</dbReference>
<gene>
    <name evidence="10" type="ORF">CYY_008465</name>
</gene>
<evidence type="ECO:0000256" key="3">
    <source>
        <dbReference type="ARBA" id="ARBA00022525"/>
    </source>
</evidence>
<evidence type="ECO:0000256" key="9">
    <source>
        <dbReference type="RuleBase" id="RU364138"/>
    </source>
</evidence>
<dbReference type="PANTHER" id="PTHR12370:SF26">
    <property type="entry name" value="PHOSPHOLIPASE B-LIKE PROTEIN A"/>
    <property type="match status" value="1"/>
</dbReference>
<keyword evidence="7 9" id="KW-0443">Lipid metabolism</keyword>
<evidence type="ECO:0000256" key="2">
    <source>
        <dbReference type="ARBA" id="ARBA00007835"/>
    </source>
</evidence>
<comment type="caution">
    <text evidence="10">The sequence shown here is derived from an EMBL/GenBank/DDBJ whole genome shotgun (WGS) entry which is preliminary data.</text>
</comment>
<dbReference type="PANTHER" id="PTHR12370">
    <property type="entry name" value="PHOSPHOLIPASE B-RELATED"/>
    <property type="match status" value="1"/>
</dbReference>
<dbReference type="InterPro" id="IPR007000">
    <property type="entry name" value="PLipase_B-like"/>
</dbReference>
<comment type="subcellular location">
    <subcellularLocation>
        <location evidence="1">Secreted</location>
    </subcellularLocation>
</comment>
<dbReference type="EC" id="3.1.1.-" evidence="9"/>
<accession>A0A8J4PQE1</accession>
<dbReference type="Gene3D" id="3.60.60.30">
    <property type="match status" value="1"/>
</dbReference>
<dbReference type="Pfam" id="PF04916">
    <property type="entry name" value="Phospholip_B"/>
    <property type="match status" value="1"/>
</dbReference>
<organism evidence="10 11">
    <name type="scientific">Polysphondylium violaceum</name>
    <dbReference type="NCBI Taxonomy" id="133409"/>
    <lineage>
        <taxon>Eukaryota</taxon>
        <taxon>Amoebozoa</taxon>
        <taxon>Evosea</taxon>
        <taxon>Eumycetozoa</taxon>
        <taxon>Dictyostelia</taxon>
        <taxon>Dictyosteliales</taxon>
        <taxon>Dictyosteliaceae</taxon>
        <taxon>Polysphondylium</taxon>
    </lineage>
</organism>
<evidence type="ECO:0000313" key="10">
    <source>
        <dbReference type="EMBL" id="KAF2070219.1"/>
    </source>
</evidence>
<sequence>MKSQITVFLLSLLIGQLLAIQINSDQLPFGKADKTAFPTFTVYQNSDNGYIVKPVKDTTGIAYAVFSNEMMTTGWGYLSITTNSSYSDLTQAAGAGYLEGFITQEMIWQNWVNMYVNEYHKTIGQDVQNWITSNIQYMDAQINANPTDPYWTHISLIWTQLTSMVSGYNDANTDSSTSLQLLDFLLMNMDGDMIDLGPALNLSSSTQTKEFNPKVRFTEFMRKTGHCSALIKLADDLSDLYSAHVTWSSFYEMSRIFKVYNFGYKNPAASKITMFSSYPATLSSIDDFYLLDTKITVIETTNGLMNNNLYPLITPNSVLSWIRVIVANRMATDGNSWCQVFEKYNSGTYNNQWIIVDYNKFTPGVSVRDGTLFILEQIPGYCEYADNTDILLTGYFGSYNIPRYEYIFNISGFNDTSAYGNWFSYTASPRAEIFRRDANNVHDLAQMQAMIRYNNWAKDPLSLGNAGNQISSRFDLVTHDDPSNQYLNPDAFGGIDGKVVNYQYVQNLLVAAQSGPTHDQVAPFDWTQNGGVWSSKYTHVGMPDRWDFGWATMSVETMDY</sequence>
<dbReference type="AlphaFoldDB" id="A0A8J4PQE1"/>
<dbReference type="OrthoDB" id="443524at2759"/>
<proteinExistence type="inferred from homology"/>
<keyword evidence="8" id="KW-0325">Glycoprotein</keyword>
<keyword evidence="6 9" id="KW-0442">Lipid degradation</keyword>
<evidence type="ECO:0000256" key="5">
    <source>
        <dbReference type="ARBA" id="ARBA00022801"/>
    </source>
</evidence>
<reference evidence="10" key="1">
    <citation type="submission" date="2020-01" db="EMBL/GenBank/DDBJ databases">
        <title>Development of genomics and gene disruption for Polysphondylium violaceum indicates a role for the polyketide synthase stlB in stalk morphogenesis.</title>
        <authorList>
            <person name="Narita B."/>
            <person name="Kawabe Y."/>
            <person name="Kin K."/>
            <person name="Saito T."/>
            <person name="Gibbs R."/>
            <person name="Kuspa A."/>
            <person name="Muzny D."/>
            <person name="Queller D."/>
            <person name="Richards S."/>
            <person name="Strassman J."/>
            <person name="Sucgang R."/>
            <person name="Worley K."/>
            <person name="Schaap P."/>
        </authorList>
    </citation>
    <scope>NUCLEOTIDE SEQUENCE</scope>
    <source>
        <strain evidence="10">QSvi11</strain>
    </source>
</reference>
<keyword evidence="5 9" id="KW-0378">Hydrolase</keyword>
<feature type="signal peptide" evidence="9">
    <location>
        <begin position="1"/>
        <end position="19"/>
    </location>
</feature>
<keyword evidence="4 9" id="KW-0732">Signal</keyword>
<evidence type="ECO:0000313" key="11">
    <source>
        <dbReference type="Proteomes" id="UP000695562"/>
    </source>
</evidence>
<evidence type="ECO:0000256" key="7">
    <source>
        <dbReference type="ARBA" id="ARBA00023098"/>
    </source>
</evidence>
<feature type="chain" id="PRO_5035341454" description="Phospholipase B-like" evidence="9">
    <location>
        <begin position="20"/>
        <end position="560"/>
    </location>
</feature>
<keyword evidence="3" id="KW-0964">Secreted</keyword>
<protein>
    <recommendedName>
        <fullName evidence="9">Phospholipase B-like</fullName>
        <ecNumber evidence="9">3.1.1.-</ecNumber>
    </recommendedName>
</protein>
<keyword evidence="11" id="KW-1185">Reference proteome</keyword>
<evidence type="ECO:0000256" key="1">
    <source>
        <dbReference type="ARBA" id="ARBA00004613"/>
    </source>
</evidence>
<name>A0A8J4PQE1_9MYCE</name>
<dbReference type="GO" id="GO:0004620">
    <property type="term" value="F:phospholipase activity"/>
    <property type="evidence" value="ECO:0007669"/>
    <property type="project" value="InterPro"/>
</dbReference>
<dbReference type="GO" id="GO:0005576">
    <property type="term" value="C:extracellular region"/>
    <property type="evidence" value="ECO:0007669"/>
    <property type="project" value="UniProtKB-SubCell"/>
</dbReference>
<dbReference type="GO" id="GO:0009395">
    <property type="term" value="P:phospholipid catabolic process"/>
    <property type="evidence" value="ECO:0007669"/>
    <property type="project" value="TreeGrafter"/>
</dbReference>